<protein>
    <submittedName>
        <fullName evidence="1">Uncharacterized protein</fullName>
    </submittedName>
</protein>
<accession>A0A382K6M4</accession>
<gene>
    <name evidence="1" type="ORF">METZ01_LOCUS272974</name>
</gene>
<dbReference type="InterPro" id="IPR036291">
    <property type="entry name" value="NAD(P)-bd_dom_sf"/>
</dbReference>
<dbReference type="PRINTS" id="PR00080">
    <property type="entry name" value="SDRFAMILY"/>
</dbReference>
<dbReference type="Pfam" id="PF00106">
    <property type="entry name" value="adh_short"/>
    <property type="match status" value="1"/>
</dbReference>
<dbReference type="PANTHER" id="PTHR43975:SF2">
    <property type="entry name" value="EG:BACR7A4.14 PROTEIN-RELATED"/>
    <property type="match status" value="1"/>
</dbReference>
<reference evidence="1" key="1">
    <citation type="submission" date="2018-05" db="EMBL/GenBank/DDBJ databases">
        <authorList>
            <person name="Lanie J.A."/>
            <person name="Ng W.-L."/>
            <person name="Kazmierczak K.M."/>
            <person name="Andrzejewski T.M."/>
            <person name="Davidsen T.M."/>
            <person name="Wayne K.J."/>
            <person name="Tettelin H."/>
            <person name="Glass J.I."/>
            <person name="Rusch D."/>
            <person name="Podicherti R."/>
            <person name="Tsui H.-C.T."/>
            <person name="Winkler M.E."/>
        </authorList>
    </citation>
    <scope>NUCLEOTIDE SEQUENCE</scope>
</reference>
<dbReference type="SUPFAM" id="SSF51735">
    <property type="entry name" value="NAD(P)-binding Rossmann-fold domains"/>
    <property type="match status" value="1"/>
</dbReference>
<dbReference type="CDD" id="cd05233">
    <property type="entry name" value="SDR_c"/>
    <property type="match status" value="1"/>
</dbReference>
<dbReference type="PRINTS" id="PR00081">
    <property type="entry name" value="GDHRDH"/>
</dbReference>
<evidence type="ECO:0000313" key="1">
    <source>
        <dbReference type="EMBL" id="SVC20120.1"/>
    </source>
</evidence>
<organism evidence="1">
    <name type="scientific">marine metagenome</name>
    <dbReference type="NCBI Taxonomy" id="408172"/>
    <lineage>
        <taxon>unclassified sequences</taxon>
        <taxon>metagenomes</taxon>
        <taxon>ecological metagenomes</taxon>
    </lineage>
</organism>
<feature type="non-terminal residue" evidence="1">
    <location>
        <position position="171"/>
    </location>
</feature>
<dbReference type="InterPro" id="IPR002347">
    <property type="entry name" value="SDR_fam"/>
</dbReference>
<dbReference type="AlphaFoldDB" id="A0A382K6M4"/>
<sequence length="171" mass="18298">MAKINTSLEDKVAIVTGASSGIGRASTLAYAAHGANLVIMSRGKERLQAVAKEAEALGAEVLPIPGDIGEEADLQNTYDQTIDRFGGVDILLNNAAIGEGMMMKNLTYESFERVLRINTFSGIRLAQLCRKSLKERGNGVIVNIASDDCLYPSVGVGAYSMSKICQVHFTK</sequence>
<dbReference type="Gene3D" id="3.40.50.720">
    <property type="entry name" value="NAD(P)-binding Rossmann-like Domain"/>
    <property type="match status" value="1"/>
</dbReference>
<name>A0A382K6M4_9ZZZZ</name>
<proteinExistence type="predicted"/>
<dbReference type="PANTHER" id="PTHR43975">
    <property type="entry name" value="ZGC:101858"/>
    <property type="match status" value="1"/>
</dbReference>
<dbReference type="EMBL" id="UINC01078747">
    <property type="protein sequence ID" value="SVC20120.1"/>
    <property type="molecule type" value="Genomic_DNA"/>
</dbReference>